<feature type="region of interest" description="Disordered" evidence="1">
    <location>
        <begin position="27"/>
        <end position="55"/>
    </location>
</feature>
<gene>
    <name evidence="3" type="ORF">BSF38_05740</name>
</gene>
<reference evidence="4" key="1">
    <citation type="submission" date="2016-12" db="EMBL/GenBank/DDBJ databases">
        <title>Comparative genomics of four Isosphaeraceae planctomycetes: a common pool of plasmids and glycoside hydrolase genes.</title>
        <authorList>
            <person name="Ivanova A."/>
        </authorList>
    </citation>
    <scope>NUCLEOTIDE SEQUENCE [LARGE SCALE GENOMIC DNA]</scope>
    <source>
        <strain evidence="4">PX4</strain>
    </source>
</reference>
<dbReference type="EMBL" id="CP019082">
    <property type="protein sequence ID" value="APW64148.1"/>
    <property type="molecule type" value="Genomic_DNA"/>
</dbReference>
<feature type="chain" id="PRO_5013137955" description="Lipoprotein" evidence="2">
    <location>
        <begin position="24"/>
        <end position="55"/>
    </location>
</feature>
<evidence type="ECO:0008006" key="5">
    <source>
        <dbReference type="Google" id="ProtNLM"/>
    </source>
</evidence>
<name>A0A1U7CZ25_9BACT</name>
<proteinExistence type="predicted"/>
<accession>A0A1U7CZ25</accession>
<evidence type="ECO:0000313" key="4">
    <source>
        <dbReference type="Proteomes" id="UP000186309"/>
    </source>
</evidence>
<evidence type="ECO:0000256" key="2">
    <source>
        <dbReference type="SAM" id="SignalP"/>
    </source>
</evidence>
<dbReference type="KEGG" id="pbor:BSF38_05740"/>
<keyword evidence="2" id="KW-0732">Signal</keyword>
<evidence type="ECO:0000313" key="3">
    <source>
        <dbReference type="EMBL" id="APW64148.1"/>
    </source>
</evidence>
<dbReference type="AlphaFoldDB" id="A0A1U7CZ25"/>
<protein>
    <recommendedName>
        <fullName evidence="5">Lipoprotein</fullName>
    </recommendedName>
</protein>
<sequence>MARNAILWLSCLFLLGATGCTWTETYNEYPPSARADDEGGQHHHHHQQDQAPPAE</sequence>
<keyword evidence="4" id="KW-1185">Reference proteome</keyword>
<dbReference type="PROSITE" id="PS51257">
    <property type="entry name" value="PROKAR_LIPOPROTEIN"/>
    <property type="match status" value="1"/>
</dbReference>
<organism evidence="3 4">
    <name type="scientific">Paludisphaera borealis</name>
    <dbReference type="NCBI Taxonomy" id="1387353"/>
    <lineage>
        <taxon>Bacteria</taxon>
        <taxon>Pseudomonadati</taxon>
        <taxon>Planctomycetota</taxon>
        <taxon>Planctomycetia</taxon>
        <taxon>Isosphaerales</taxon>
        <taxon>Isosphaeraceae</taxon>
        <taxon>Paludisphaera</taxon>
    </lineage>
</organism>
<dbReference type="STRING" id="1387353.BSF38_05740"/>
<evidence type="ECO:0000256" key="1">
    <source>
        <dbReference type="SAM" id="MobiDB-lite"/>
    </source>
</evidence>
<dbReference type="Proteomes" id="UP000186309">
    <property type="component" value="Chromosome"/>
</dbReference>
<dbReference type="RefSeq" id="WP_168189485.1">
    <property type="nucleotide sequence ID" value="NZ_CP019082.1"/>
</dbReference>
<feature type="signal peptide" evidence="2">
    <location>
        <begin position="1"/>
        <end position="23"/>
    </location>
</feature>